<dbReference type="InterPro" id="IPR038468">
    <property type="entry name" value="MmpS_C"/>
</dbReference>
<proteinExistence type="predicted"/>
<feature type="chain" id="PRO_5045796240" evidence="1">
    <location>
        <begin position="32"/>
        <end position="134"/>
    </location>
</feature>
<dbReference type="EMBL" id="JAHCLR010000003">
    <property type="protein sequence ID" value="MBS9532357.1"/>
    <property type="molecule type" value="Genomic_DNA"/>
</dbReference>
<keyword evidence="1" id="KW-0732">Signal</keyword>
<evidence type="ECO:0000256" key="1">
    <source>
        <dbReference type="SAM" id="SignalP"/>
    </source>
</evidence>
<evidence type="ECO:0000313" key="2">
    <source>
        <dbReference type="EMBL" id="MBS9532357.1"/>
    </source>
</evidence>
<reference evidence="2 3" key="1">
    <citation type="submission" date="2021-05" db="EMBL/GenBank/DDBJ databases">
        <title>Mycobacterium acidophilum sp. nov., an extremely acid-tolerant member of the genus Mycobacterium.</title>
        <authorList>
            <person name="Xia J."/>
        </authorList>
    </citation>
    <scope>NUCLEOTIDE SEQUENCE [LARGE SCALE GENOMIC DNA]</scope>
    <source>
        <strain evidence="2 3">M1</strain>
    </source>
</reference>
<keyword evidence="3" id="KW-1185">Reference proteome</keyword>
<dbReference type="Proteomes" id="UP001519535">
    <property type="component" value="Unassembled WGS sequence"/>
</dbReference>
<evidence type="ECO:0000313" key="3">
    <source>
        <dbReference type="Proteomes" id="UP001519535"/>
    </source>
</evidence>
<dbReference type="Gene3D" id="2.60.40.2880">
    <property type="entry name" value="MmpS1-5, C-terminal soluble domain"/>
    <property type="match status" value="1"/>
</dbReference>
<feature type="signal peptide" evidence="1">
    <location>
        <begin position="1"/>
        <end position="31"/>
    </location>
</feature>
<comment type="caution">
    <text evidence="2">The sequence shown here is derived from an EMBL/GenBank/DDBJ whole genome shotgun (WGS) entry which is preliminary data.</text>
</comment>
<organism evidence="2 3">
    <name type="scientific">Mycolicibacter acidiphilus</name>
    <dbReference type="NCBI Taxonomy" id="2835306"/>
    <lineage>
        <taxon>Bacteria</taxon>
        <taxon>Bacillati</taxon>
        <taxon>Actinomycetota</taxon>
        <taxon>Actinomycetes</taxon>
        <taxon>Mycobacteriales</taxon>
        <taxon>Mycobacteriaceae</taxon>
        <taxon>Mycolicibacter</taxon>
    </lineage>
</organism>
<sequence length="134" mass="13712">MKSITRRVRGLSAVAVLGVVAPLIAPAPAYAAIPIVFELTGTFTEGVLVSYIGADGQPEVTTVGLPWSTAFDYNGDARSLTFTGSHPGDAPGSITCRVSVNGRTIVSHTNNVPAPAVKGATCNIVNLGKGYIGN</sequence>
<name>A0ABS5RDJ7_9MYCO</name>
<dbReference type="RefSeq" id="WP_214091244.1">
    <property type="nucleotide sequence ID" value="NZ_JAHCLR010000003.1"/>
</dbReference>
<protein>
    <submittedName>
        <fullName evidence="2">Uncharacterized protein</fullName>
    </submittedName>
</protein>
<accession>A0ABS5RDJ7</accession>
<gene>
    <name evidence="2" type="ORF">KIH27_01995</name>
</gene>